<proteinExistence type="predicted"/>
<dbReference type="Gene3D" id="2.102.10.10">
    <property type="entry name" value="Rieske [2Fe-2S] iron-sulphur domain"/>
    <property type="match status" value="1"/>
</dbReference>
<evidence type="ECO:0000313" key="7">
    <source>
        <dbReference type="EMBL" id="MCQ4120863.1"/>
    </source>
</evidence>
<dbReference type="InterPro" id="IPR017941">
    <property type="entry name" value="Rieske_2Fe-2S"/>
</dbReference>
<evidence type="ECO:0000259" key="6">
    <source>
        <dbReference type="PROSITE" id="PS51296"/>
    </source>
</evidence>
<evidence type="ECO:0000256" key="5">
    <source>
        <dbReference type="ARBA" id="ARBA00023014"/>
    </source>
</evidence>
<dbReference type="EMBL" id="JANFQF010000013">
    <property type="protein sequence ID" value="MCQ4120863.1"/>
    <property type="molecule type" value="Genomic_DNA"/>
</dbReference>
<keyword evidence="5" id="KW-0411">Iron-sulfur</keyword>
<keyword evidence="3" id="KW-0560">Oxidoreductase</keyword>
<comment type="caution">
    <text evidence="7">The sequence shown here is derived from an EMBL/GenBank/DDBJ whole genome shotgun (WGS) entry which is preliminary data.</text>
</comment>
<accession>A0ABT1QEZ6</accession>
<organism evidence="7 8">
    <name type="scientific">Rhodococcus tibetensis</name>
    <dbReference type="NCBI Taxonomy" id="2965064"/>
    <lineage>
        <taxon>Bacteria</taxon>
        <taxon>Bacillati</taxon>
        <taxon>Actinomycetota</taxon>
        <taxon>Actinomycetes</taxon>
        <taxon>Mycobacteriales</taxon>
        <taxon>Nocardiaceae</taxon>
        <taxon>Rhodococcus</taxon>
    </lineage>
</organism>
<dbReference type="CDD" id="cd03479">
    <property type="entry name" value="Rieske_RO_Alpha_PhDO_like"/>
    <property type="match status" value="1"/>
</dbReference>
<evidence type="ECO:0000256" key="2">
    <source>
        <dbReference type="ARBA" id="ARBA00022723"/>
    </source>
</evidence>
<gene>
    <name evidence="7" type="ORF">NOF53_17090</name>
</gene>
<dbReference type="InterPro" id="IPR050584">
    <property type="entry name" value="Cholesterol_7-desaturase"/>
</dbReference>
<keyword evidence="1" id="KW-0001">2Fe-2S</keyword>
<dbReference type="InterPro" id="IPR045623">
    <property type="entry name" value="LigXa_C"/>
</dbReference>
<keyword evidence="2" id="KW-0479">Metal-binding</keyword>
<dbReference type="CDD" id="cd08878">
    <property type="entry name" value="RHO_alpha_C_DMO-like"/>
    <property type="match status" value="1"/>
</dbReference>
<sequence>MLSHEDNELLTRVEGAAPMGAYLREYWTPAVRSERLVADGAPVQVRLFGENFVAFRATNGQVGFLDEACPHRGASLALARNENCALRCIYHGWKIDVTGTVVEVPSEPAERLTDMADKIAVGKYPAREAGGVVWVYLGAHDDPPSFPRFPFDDVPADHVRALAAETNCNWLQAVEGTLDSSHVSILHQSWLGQSSGSLGETAEDSAPRYESDDTGYGIRFAAIRHAGADRMHVRVTEFVMPWTAYIPTGDEDRIAIIGTPIDDEHSRQWFIRWNDDHPLTEDTDTHFWYRDLTGAPDDFAELVRGKQSWGQDRALMAAGHFSGFSNLVLEDVAIQESQGPIVDRSREKLGTSDIAVVRTRRMLLNSVRTHEKNAEVFGQADPFARPGTAGVAMTLDTGDDWRTAATGEARYV</sequence>
<evidence type="ECO:0000256" key="3">
    <source>
        <dbReference type="ARBA" id="ARBA00023002"/>
    </source>
</evidence>
<dbReference type="InterPro" id="IPR015881">
    <property type="entry name" value="ARHD_Rieske_2Fe_2S"/>
</dbReference>
<dbReference type="GO" id="GO:0051213">
    <property type="term" value="F:dioxygenase activity"/>
    <property type="evidence" value="ECO:0007669"/>
    <property type="project" value="UniProtKB-KW"/>
</dbReference>
<keyword evidence="8" id="KW-1185">Reference proteome</keyword>
<dbReference type="Gene3D" id="3.90.380.10">
    <property type="entry name" value="Naphthalene 1,2-dioxygenase Alpha Subunit, Chain A, domain 1"/>
    <property type="match status" value="1"/>
</dbReference>
<dbReference type="Pfam" id="PF19301">
    <property type="entry name" value="LigXa_C"/>
    <property type="match status" value="1"/>
</dbReference>
<dbReference type="Pfam" id="PF00355">
    <property type="entry name" value="Rieske"/>
    <property type="match status" value="1"/>
</dbReference>
<dbReference type="PANTHER" id="PTHR21266">
    <property type="entry name" value="IRON-SULFUR DOMAIN CONTAINING PROTEIN"/>
    <property type="match status" value="1"/>
</dbReference>
<dbReference type="RefSeq" id="WP_255970819.1">
    <property type="nucleotide sequence ID" value="NZ_JANFQF010000013.1"/>
</dbReference>
<dbReference type="PROSITE" id="PS51296">
    <property type="entry name" value="RIESKE"/>
    <property type="match status" value="1"/>
</dbReference>
<name>A0ABT1QEZ6_9NOCA</name>
<reference evidence="7 8" key="1">
    <citation type="submission" date="2022-07" db="EMBL/GenBank/DDBJ databases">
        <title>Degradation activity of malathion, p-nitrophenol and potential low-temperature adaptation strategy of Rhodococcus sp. FXJ9.536.</title>
        <authorList>
            <person name="Huang J."/>
            <person name="Huang Y."/>
        </authorList>
    </citation>
    <scope>NUCLEOTIDE SEQUENCE [LARGE SCALE GENOMIC DNA]</scope>
    <source>
        <strain evidence="7 8">FXJ9.536</strain>
    </source>
</reference>
<protein>
    <submittedName>
        <fullName evidence="7">Aromatic ring-hydroxylating dioxygenase subunit alpha</fullName>
    </submittedName>
</protein>
<dbReference type="InterPro" id="IPR036922">
    <property type="entry name" value="Rieske_2Fe-2S_sf"/>
</dbReference>
<dbReference type="Proteomes" id="UP001524501">
    <property type="component" value="Unassembled WGS sequence"/>
</dbReference>
<evidence type="ECO:0000256" key="1">
    <source>
        <dbReference type="ARBA" id="ARBA00022714"/>
    </source>
</evidence>
<dbReference type="PANTHER" id="PTHR21266:SF59">
    <property type="entry name" value="BLR4922 PROTEIN"/>
    <property type="match status" value="1"/>
</dbReference>
<feature type="domain" description="Rieske" evidence="6">
    <location>
        <begin position="27"/>
        <end position="135"/>
    </location>
</feature>
<dbReference type="SUPFAM" id="SSF55961">
    <property type="entry name" value="Bet v1-like"/>
    <property type="match status" value="1"/>
</dbReference>
<keyword evidence="4" id="KW-0408">Iron</keyword>
<keyword evidence="7" id="KW-0223">Dioxygenase</keyword>
<evidence type="ECO:0000313" key="8">
    <source>
        <dbReference type="Proteomes" id="UP001524501"/>
    </source>
</evidence>
<evidence type="ECO:0000256" key="4">
    <source>
        <dbReference type="ARBA" id="ARBA00023004"/>
    </source>
</evidence>
<dbReference type="PROSITE" id="PS00570">
    <property type="entry name" value="RING_HYDROXYL_ALPHA"/>
    <property type="match status" value="1"/>
</dbReference>
<dbReference type="SUPFAM" id="SSF50022">
    <property type="entry name" value="ISP domain"/>
    <property type="match status" value="1"/>
</dbReference>